<dbReference type="InterPro" id="IPR007394">
    <property type="entry name" value="UPF0122"/>
</dbReference>
<dbReference type="PANTHER" id="PTHR40083:SF1">
    <property type="entry name" value="UPF0122 PROTEIN YLXM"/>
    <property type="match status" value="1"/>
</dbReference>
<dbReference type="GO" id="GO:0003677">
    <property type="term" value="F:DNA binding"/>
    <property type="evidence" value="ECO:0007669"/>
    <property type="project" value="UniProtKB-KW"/>
</dbReference>
<dbReference type="PANTHER" id="PTHR40083">
    <property type="entry name" value="UPF0122 PROTEIN CBO2450/CLC_2298"/>
    <property type="match status" value="1"/>
</dbReference>
<dbReference type="SUPFAM" id="SSF88659">
    <property type="entry name" value="Sigma3 and sigma4 domains of RNA polymerase sigma factors"/>
    <property type="match status" value="1"/>
</dbReference>
<evidence type="ECO:0000313" key="4">
    <source>
        <dbReference type="EMBL" id="PRR86409.1"/>
    </source>
</evidence>
<dbReference type="InterPro" id="IPR036388">
    <property type="entry name" value="WH-like_DNA-bd_sf"/>
</dbReference>
<reference evidence="4 5" key="1">
    <citation type="submission" date="2018-03" db="EMBL/GenBank/DDBJ databases">
        <title>Genome sequence of Clostridium luticellarii DSM 29923.</title>
        <authorList>
            <person name="Poehlein A."/>
            <person name="Daniel R."/>
        </authorList>
    </citation>
    <scope>NUCLEOTIDE SEQUENCE [LARGE SCALE GENOMIC DNA]</scope>
    <source>
        <strain evidence="4 5">DSM 29923</strain>
    </source>
</reference>
<organism evidence="4 5">
    <name type="scientific">Clostridium luticellarii</name>
    <dbReference type="NCBI Taxonomy" id="1691940"/>
    <lineage>
        <taxon>Bacteria</taxon>
        <taxon>Bacillati</taxon>
        <taxon>Bacillota</taxon>
        <taxon>Clostridia</taxon>
        <taxon>Eubacteriales</taxon>
        <taxon>Clostridiaceae</taxon>
        <taxon>Clostridium</taxon>
    </lineage>
</organism>
<keyword evidence="4" id="KW-0238">DNA-binding</keyword>
<comment type="similarity">
    <text evidence="1 3">Belongs to the UPF0122 family.</text>
</comment>
<dbReference type="NCBIfam" id="NF001072">
    <property type="entry name" value="PRK00118.2-2"/>
    <property type="match status" value="1"/>
</dbReference>
<keyword evidence="5" id="KW-1185">Reference proteome</keyword>
<sequence>MILLNKEEDIMEERIQISILLDIYGELLTEKQKNVMEFYYDDDLSLSEIAEHTNTSRQAVYDIIKRCHRLLLQYEDKLHVLQDRKSLEKNKKSILEFLDSLQCSEYEEVLNKIKNYVRLNI</sequence>
<dbReference type="NCBIfam" id="NF045758">
    <property type="entry name" value="YlxM"/>
    <property type="match status" value="1"/>
</dbReference>
<proteinExistence type="inferred from homology"/>
<dbReference type="Pfam" id="PF04297">
    <property type="entry name" value="UPF0122"/>
    <property type="match status" value="1"/>
</dbReference>
<comment type="function">
    <text evidence="2 3">Might take part in the signal recognition particle (SRP) pathway. This is inferred from the conservation of its genetic proximity to ftsY/ffh. May be a regulatory protein.</text>
</comment>
<dbReference type="EMBL" id="PVXP01000004">
    <property type="protein sequence ID" value="PRR86409.1"/>
    <property type="molecule type" value="Genomic_DNA"/>
</dbReference>
<evidence type="ECO:0000256" key="1">
    <source>
        <dbReference type="ARBA" id="ARBA00008720"/>
    </source>
</evidence>
<dbReference type="Proteomes" id="UP000237798">
    <property type="component" value="Unassembled WGS sequence"/>
</dbReference>
<evidence type="ECO:0000313" key="5">
    <source>
        <dbReference type="Proteomes" id="UP000237798"/>
    </source>
</evidence>
<protein>
    <recommendedName>
        <fullName evidence="3">UPF0122 protein CLLU_05070</fullName>
    </recommendedName>
</protein>
<name>A0A2T0BRA9_9CLOT</name>
<dbReference type="HAMAP" id="MF_00245">
    <property type="entry name" value="UPF0122"/>
    <property type="match status" value="1"/>
</dbReference>
<dbReference type="Gene3D" id="1.10.10.10">
    <property type="entry name" value="Winged helix-like DNA-binding domain superfamily/Winged helix DNA-binding domain"/>
    <property type="match status" value="1"/>
</dbReference>
<comment type="caution">
    <text evidence="4">The sequence shown here is derived from an EMBL/GenBank/DDBJ whole genome shotgun (WGS) entry which is preliminary data.</text>
</comment>
<evidence type="ECO:0000256" key="3">
    <source>
        <dbReference type="HAMAP-Rule" id="MF_00245"/>
    </source>
</evidence>
<gene>
    <name evidence="4" type="ORF">CLLU_05070</name>
</gene>
<dbReference type="InterPro" id="IPR054831">
    <property type="entry name" value="UPF0122_fam_protein"/>
</dbReference>
<accession>A0A2T0BRA9</accession>
<dbReference type="AlphaFoldDB" id="A0A2T0BRA9"/>
<evidence type="ECO:0000256" key="2">
    <source>
        <dbReference type="ARBA" id="ARBA00024764"/>
    </source>
</evidence>
<dbReference type="InterPro" id="IPR013324">
    <property type="entry name" value="RNA_pol_sigma_r3/r4-like"/>
</dbReference>